<feature type="compositionally biased region" description="Basic and acidic residues" evidence="1">
    <location>
        <begin position="1"/>
        <end position="11"/>
    </location>
</feature>
<sequence>MNRNDPREQRAYSRRLQKLRARSRRESNAHSRRLRDMSDAYAESLYEHALDGDLRPAPRRRNREIDDGGLDS</sequence>
<protein>
    <submittedName>
        <fullName evidence="2">Uncharacterized protein</fullName>
    </submittedName>
</protein>
<feature type="compositionally biased region" description="Basic and acidic residues" evidence="1">
    <location>
        <begin position="24"/>
        <end position="38"/>
    </location>
</feature>
<evidence type="ECO:0000256" key="1">
    <source>
        <dbReference type="SAM" id="MobiDB-lite"/>
    </source>
</evidence>
<dbReference type="EMBL" id="UINC01066695">
    <property type="protein sequence ID" value="SVB97664.1"/>
    <property type="molecule type" value="Genomic_DNA"/>
</dbReference>
<feature type="compositionally biased region" description="Basic residues" evidence="1">
    <location>
        <begin position="12"/>
        <end position="23"/>
    </location>
</feature>
<gene>
    <name evidence="2" type="ORF">METZ01_LOCUS250518</name>
</gene>
<dbReference type="AlphaFoldDB" id="A0A382ID78"/>
<proteinExistence type="predicted"/>
<accession>A0A382ID78</accession>
<feature type="compositionally biased region" description="Basic and acidic residues" evidence="1">
    <location>
        <begin position="45"/>
        <end position="56"/>
    </location>
</feature>
<name>A0A382ID78_9ZZZZ</name>
<organism evidence="2">
    <name type="scientific">marine metagenome</name>
    <dbReference type="NCBI Taxonomy" id="408172"/>
    <lineage>
        <taxon>unclassified sequences</taxon>
        <taxon>metagenomes</taxon>
        <taxon>ecological metagenomes</taxon>
    </lineage>
</organism>
<feature type="region of interest" description="Disordered" evidence="1">
    <location>
        <begin position="1"/>
        <end position="72"/>
    </location>
</feature>
<reference evidence="2" key="1">
    <citation type="submission" date="2018-05" db="EMBL/GenBank/DDBJ databases">
        <authorList>
            <person name="Lanie J.A."/>
            <person name="Ng W.-L."/>
            <person name="Kazmierczak K.M."/>
            <person name="Andrzejewski T.M."/>
            <person name="Davidsen T.M."/>
            <person name="Wayne K.J."/>
            <person name="Tettelin H."/>
            <person name="Glass J.I."/>
            <person name="Rusch D."/>
            <person name="Podicherti R."/>
            <person name="Tsui H.-C.T."/>
            <person name="Winkler M.E."/>
        </authorList>
    </citation>
    <scope>NUCLEOTIDE SEQUENCE</scope>
</reference>
<evidence type="ECO:0000313" key="2">
    <source>
        <dbReference type="EMBL" id="SVB97664.1"/>
    </source>
</evidence>